<reference evidence="1" key="1">
    <citation type="journal article" date="2014" name="Int. J. Syst. Evol. Microbiol.">
        <title>Complete genome sequence of Corynebacterium casei LMG S-19264T (=DSM 44701T), isolated from a smear-ripened cheese.</title>
        <authorList>
            <consortium name="US DOE Joint Genome Institute (JGI-PGF)"/>
            <person name="Walter F."/>
            <person name="Albersmeier A."/>
            <person name="Kalinowski J."/>
            <person name="Ruckert C."/>
        </authorList>
    </citation>
    <scope>NUCLEOTIDE SEQUENCE</scope>
    <source>
        <strain evidence="1">JCM 13064</strain>
    </source>
</reference>
<reference evidence="1" key="2">
    <citation type="submission" date="2020-09" db="EMBL/GenBank/DDBJ databases">
        <authorList>
            <person name="Sun Q."/>
            <person name="Ohkuma M."/>
        </authorList>
    </citation>
    <scope>NUCLEOTIDE SEQUENCE</scope>
    <source>
        <strain evidence="1">JCM 13064</strain>
    </source>
</reference>
<dbReference type="Pfam" id="PF14100">
    <property type="entry name" value="DUF6807"/>
    <property type="match status" value="1"/>
</dbReference>
<keyword evidence="2" id="KW-1185">Reference proteome</keyword>
<dbReference type="AlphaFoldDB" id="A0A917RPW4"/>
<dbReference type="RefSeq" id="WP_203969086.1">
    <property type="nucleotide sequence ID" value="NZ_BMNT01000058.1"/>
</dbReference>
<dbReference type="EMBL" id="BMNT01000058">
    <property type="protein sequence ID" value="GGL17677.1"/>
    <property type="molecule type" value="Genomic_DNA"/>
</dbReference>
<organism evidence="1 2">
    <name type="scientific">Sphaerisporangium melleum</name>
    <dbReference type="NCBI Taxonomy" id="321316"/>
    <lineage>
        <taxon>Bacteria</taxon>
        <taxon>Bacillati</taxon>
        <taxon>Actinomycetota</taxon>
        <taxon>Actinomycetes</taxon>
        <taxon>Streptosporangiales</taxon>
        <taxon>Streptosporangiaceae</taxon>
        <taxon>Sphaerisporangium</taxon>
    </lineage>
</organism>
<dbReference type="InterPro" id="IPR029475">
    <property type="entry name" value="DUF6807"/>
</dbReference>
<evidence type="ECO:0000313" key="2">
    <source>
        <dbReference type="Proteomes" id="UP000645217"/>
    </source>
</evidence>
<gene>
    <name evidence="1" type="ORF">GCM10007964_69600</name>
</gene>
<proteinExistence type="predicted"/>
<sequence>MSPLTLTDSDHASFSLTGHGVELLRYTYRSDAAAAECPAPYLHPLRTLGGQVVTAHRPHDHRWHKGLAMTLSHVSGANFWGGPTFDASAPGHGYVQLDNVGHLRHDRFDVLECDGRELRFAERVTWVTAQGEEWITELRTVRVHDVDPGTRTWALEFGTALTNIRGRDLDLGSPTTAGRPDAGYTGLFWRGPRDMTHGTVLTDEDPGGEDAMGRATSWLAYRSPHDEVDAASTLIFHQDPAHAGAPDRWFVRSEPFPAVAFSLAFHEEVVLPAGETLRRRYRIVVADGLWERDAIGGYLKEHPW</sequence>
<accession>A0A917RPW4</accession>
<name>A0A917RPW4_9ACTN</name>
<comment type="caution">
    <text evidence="1">The sequence shown here is derived from an EMBL/GenBank/DDBJ whole genome shotgun (WGS) entry which is preliminary data.</text>
</comment>
<protein>
    <submittedName>
        <fullName evidence="1">Oxidoreductase</fullName>
    </submittedName>
</protein>
<dbReference type="Proteomes" id="UP000645217">
    <property type="component" value="Unassembled WGS sequence"/>
</dbReference>
<evidence type="ECO:0000313" key="1">
    <source>
        <dbReference type="EMBL" id="GGL17677.1"/>
    </source>
</evidence>